<dbReference type="EMBL" id="VTEZ01000002">
    <property type="protein sequence ID" value="TYS87250.1"/>
    <property type="molecule type" value="Genomic_DNA"/>
</dbReference>
<feature type="transmembrane region" description="Helical" evidence="6">
    <location>
        <begin position="52"/>
        <end position="70"/>
    </location>
</feature>
<comment type="caution">
    <text evidence="8">The sequence shown here is derived from an EMBL/GenBank/DDBJ whole genome shotgun (WGS) entry which is preliminary data.</text>
</comment>
<evidence type="ECO:0000256" key="6">
    <source>
        <dbReference type="SAM" id="Phobius"/>
    </source>
</evidence>
<dbReference type="Proteomes" id="UP000324269">
    <property type="component" value="Unassembled WGS sequence"/>
</dbReference>
<keyword evidence="4 6" id="KW-1133">Transmembrane helix</keyword>
<name>A0A5D4TIP7_9BACI</name>
<feature type="transmembrane region" description="Helical" evidence="6">
    <location>
        <begin position="130"/>
        <end position="155"/>
    </location>
</feature>
<evidence type="ECO:0000256" key="5">
    <source>
        <dbReference type="ARBA" id="ARBA00023136"/>
    </source>
</evidence>
<dbReference type="RefSeq" id="WP_148970894.1">
    <property type="nucleotide sequence ID" value="NZ_CANLNA010000008.1"/>
</dbReference>
<evidence type="ECO:0000256" key="1">
    <source>
        <dbReference type="ARBA" id="ARBA00004141"/>
    </source>
</evidence>
<dbReference type="PANTHER" id="PTHR31272:SF4">
    <property type="entry name" value="CYTOCHROME C-TYPE BIOGENESIS PROTEIN HI_1454-RELATED"/>
    <property type="match status" value="1"/>
</dbReference>
<sequence>MENVTILLAFTGGFLAFVSPCCLPLYPSFISYITGVSVGELNNNRKGFQKTVLLHSFAFSIGFSIIYYVLGFSFSRIGSAFMEYQDLIRMLGGVFLVFMGLFLTGLFVPKFMLREIRFHFNKKRTNLLNSLLVGIFFAAGWTPCVGPIFGSIMYTNMINPAQTFLNITAYSLGFCLPFIIMGLFISKVRAFLKYSAVLMKIGGYVMIVIGLMLYFDKMVYFAIWGSNLQYFLQDLLN</sequence>
<feature type="transmembrane region" description="Helical" evidence="6">
    <location>
        <begin position="167"/>
        <end position="185"/>
    </location>
</feature>
<feature type="domain" description="Cytochrome C biogenesis protein transmembrane" evidence="7">
    <location>
        <begin position="6"/>
        <end position="188"/>
    </location>
</feature>
<keyword evidence="3 6" id="KW-0812">Transmembrane</keyword>
<protein>
    <submittedName>
        <fullName evidence="8">Cytochrome c biogenesis protein CcdA</fullName>
    </submittedName>
</protein>
<gene>
    <name evidence="8" type="ORF">FZC85_09795</name>
</gene>
<feature type="transmembrane region" description="Helical" evidence="6">
    <location>
        <begin position="90"/>
        <end position="109"/>
    </location>
</feature>
<dbReference type="Pfam" id="PF02683">
    <property type="entry name" value="DsbD_TM"/>
    <property type="match status" value="1"/>
</dbReference>
<keyword evidence="5 6" id="KW-0472">Membrane</keyword>
<evidence type="ECO:0000259" key="7">
    <source>
        <dbReference type="Pfam" id="PF02683"/>
    </source>
</evidence>
<dbReference type="PANTHER" id="PTHR31272">
    <property type="entry name" value="CYTOCHROME C-TYPE BIOGENESIS PROTEIN HI_1454-RELATED"/>
    <property type="match status" value="1"/>
</dbReference>
<comment type="subcellular location">
    <subcellularLocation>
        <location evidence="1">Membrane</location>
        <topology evidence="1">Multi-pass membrane protein</topology>
    </subcellularLocation>
</comment>
<evidence type="ECO:0000256" key="4">
    <source>
        <dbReference type="ARBA" id="ARBA00022989"/>
    </source>
</evidence>
<dbReference type="GO" id="GO:0016020">
    <property type="term" value="C:membrane"/>
    <property type="evidence" value="ECO:0007669"/>
    <property type="project" value="UniProtKB-SubCell"/>
</dbReference>
<feature type="transmembrane region" description="Helical" evidence="6">
    <location>
        <begin position="6"/>
        <end position="26"/>
    </location>
</feature>
<reference evidence="8 9" key="1">
    <citation type="submission" date="2019-08" db="EMBL/GenBank/DDBJ databases">
        <title>Bacillus genomes from the desert of Cuatro Cienegas, Coahuila.</title>
        <authorList>
            <person name="Olmedo-Alvarez G."/>
        </authorList>
    </citation>
    <scope>NUCLEOTIDE SEQUENCE [LARGE SCALE GENOMIC DNA]</scope>
    <source>
        <strain evidence="8 9">CH87b_3T</strain>
    </source>
</reference>
<dbReference type="GO" id="GO:0017004">
    <property type="term" value="P:cytochrome complex assembly"/>
    <property type="evidence" value="ECO:0007669"/>
    <property type="project" value="InterPro"/>
</dbReference>
<accession>A0A5D4TIP7</accession>
<organism evidence="8 9">
    <name type="scientific">Rossellomorea aquimaris</name>
    <dbReference type="NCBI Taxonomy" id="189382"/>
    <lineage>
        <taxon>Bacteria</taxon>
        <taxon>Bacillati</taxon>
        <taxon>Bacillota</taxon>
        <taxon>Bacilli</taxon>
        <taxon>Bacillales</taxon>
        <taxon>Bacillaceae</taxon>
        <taxon>Rossellomorea</taxon>
    </lineage>
</organism>
<evidence type="ECO:0000313" key="9">
    <source>
        <dbReference type="Proteomes" id="UP000324269"/>
    </source>
</evidence>
<dbReference type="InterPro" id="IPR003834">
    <property type="entry name" value="Cyt_c_assmbl_TM_dom"/>
</dbReference>
<evidence type="ECO:0000256" key="3">
    <source>
        <dbReference type="ARBA" id="ARBA00022692"/>
    </source>
</evidence>
<proteinExistence type="inferred from homology"/>
<dbReference type="AlphaFoldDB" id="A0A5D4TIP7"/>
<dbReference type="OrthoDB" id="9803065at2"/>
<comment type="similarity">
    <text evidence="2">Belongs to the DsbD family.</text>
</comment>
<feature type="transmembrane region" description="Helical" evidence="6">
    <location>
        <begin position="197"/>
        <end position="215"/>
    </location>
</feature>
<evidence type="ECO:0000313" key="8">
    <source>
        <dbReference type="EMBL" id="TYS87250.1"/>
    </source>
</evidence>
<evidence type="ECO:0000256" key="2">
    <source>
        <dbReference type="ARBA" id="ARBA00006143"/>
    </source>
</evidence>
<dbReference type="InterPro" id="IPR051790">
    <property type="entry name" value="Cytochrome_c-biogenesis_DsbD"/>
</dbReference>